<evidence type="ECO:0000313" key="1">
    <source>
        <dbReference type="EMBL" id="WCF98086.1"/>
    </source>
</evidence>
<name>A0AAF0BAY4_PORGN</name>
<evidence type="ECO:0000313" key="2">
    <source>
        <dbReference type="Proteomes" id="UP001179540"/>
    </source>
</evidence>
<dbReference type="Proteomes" id="UP001179540">
    <property type="component" value="Chromosome"/>
</dbReference>
<gene>
    <name evidence="1" type="ORF">NY149_06025</name>
</gene>
<sequence length="124" mass="14065">MNIKKSNTSEASSVQTLVQPLIDNAVEFVNVTKQVRQSWNDNQQEIFYEHSLRTYVHQYDEFLDATTDIITLLNKAEAYAEELTKMFSGMGAVIGGTRFVSILDISTVARREFSKLFCDDGWGS</sequence>
<dbReference type="RefSeq" id="WP_271911769.1">
    <property type="nucleotide sequence ID" value="NZ_CP116613.1"/>
</dbReference>
<dbReference type="EMBL" id="CP116613">
    <property type="protein sequence ID" value="WCF98086.1"/>
    <property type="molecule type" value="Genomic_DNA"/>
</dbReference>
<proteinExistence type="predicted"/>
<protein>
    <submittedName>
        <fullName evidence="1">Uncharacterized protein</fullName>
    </submittedName>
</protein>
<organism evidence="1 2">
    <name type="scientific">Porphyromonas gingivalis</name>
    <name type="common">Bacteroides gingivalis</name>
    <dbReference type="NCBI Taxonomy" id="837"/>
    <lineage>
        <taxon>Bacteria</taxon>
        <taxon>Pseudomonadati</taxon>
        <taxon>Bacteroidota</taxon>
        <taxon>Bacteroidia</taxon>
        <taxon>Bacteroidales</taxon>
        <taxon>Porphyromonadaceae</taxon>
        <taxon>Porphyromonas</taxon>
    </lineage>
</organism>
<dbReference type="AlphaFoldDB" id="A0AAF0BAY4"/>
<accession>A0AAF0BAY4</accession>
<reference evidence="1" key="1">
    <citation type="submission" date="2023-01" db="EMBL/GenBank/DDBJ databases">
        <title>Phages are important unrecognized players in the ecology of the oral pathogen Porphyromonas gingivalis.</title>
        <authorList>
            <person name="Matrishin C.B."/>
            <person name="Kauffman K.M."/>
        </authorList>
    </citation>
    <scope>NUCLEOTIDE SEQUENCE</scope>
    <source>
        <strain evidence="1">HG1691old</strain>
    </source>
</reference>